<comment type="similarity">
    <text evidence="1">Belongs to the mycobacterial PPE family.</text>
</comment>
<dbReference type="Proteomes" id="UP000192566">
    <property type="component" value="Unassembled WGS sequence"/>
</dbReference>
<comment type="caution">
    <text evidence="3">The sequence shown here is derived from an EMBL/GenBank/DDBJ whole genome shotgun (WGS) entry which is preliminary data.</text>
</comment>
<evidence type="ECO:0000313" key="4">
    <source>
        <dbReference type="Proteomes" id="UP000192566"/>
    </source>
</evidence>
<dbReference type="PANTHER" id="PTHR46766:SF1">
    <property type="entry name" value="GLUTAMINE-RICH PROTEIN 2"/>
    <property type="match status" value="1"/>
</dbReference>
<organism evidence="3 4">
    <name type="scientific">Mycobacterium heidelbergense</name>
    <dbReference type="NCBI Taxonomy" id="53376"/>
    <lineage>
        <taxon>Bacteria</taxon>
        <taxon>Bacillati</taxon>
        <taxon>Actinomycetota</taxon>
        <taxon>Actinomycetes</taxon>
        <taxon>Mycobacteriales</taxon>
        <taxon>Mycobacteriaceae</taxon>
        <taxon>Mycobacterium</taxon>
        <taxon>Mycobacterium simiae complex</taxon>
    </lineage>
</organism>
<evidence type="ECO:0000313" key="3">
    <source>
        <dbReference type="EMBL" id="ORA71693.1"/>
    </source>
</evidence>
<feature type="domain" description="PPE" evidence="2">
    <location>
        <begin position="5"/>
        <end position="161"/>
    </location>
</feature>
<dbReference type="AlphaFoldDB" id="A0A1X0DH12"/>
<protein>
    <recommendedName>
        <fullName evidence="2">PPE domain-containing protein</fullName>
    </recommendedName>
</protein>
<reference evidence="3 4" key="1">
    <citation type="submission" date="2017-02" db="EMBL/GenBank/DDBJ databases">
        <title>The new phylogeny of genus Mycobacterium.</title>
        <authorList>
            <person name="Tortoli E."/>
            <person name="Trovato A."/>
            <person name="Cirillo D.M."/>
        </authorList>
    </citation>
    <scope>NUCLEOTIDE SEQUENCE [LARGE SCALE GENOMIC DNA]</scope>
    <source>
        <strain evidence="3 4">DSM 44471</strain>
    </source>
</reference>
<evidence type="ECO:0000259" key="2">
    <source>
        <dbReference type="Pfam" id="PF00823"/>
    </source>
</evidence>
<gene>
    <name evidence="3" type="ORF">BST25_16125</name>
</gene>
<dbReference type="SUPFAM" id="SSF140459">
    <property type="entry name" value="PE/PPE dimer-like"/>
    <property type="match status" value="1"/>
</dbReference>
<dbReference type="Gene3D" id="1.20.1260.20">
    <property type="entry name" value="PPE superfamily"/>
    <property type="match status" value="1"/>
</dbReference>
<dbReference type="PANTHER" id="PTHR46766">
    <property type="entry name" value="GLUTAMINE-RICH PROTEIN 2"/>
    <property type="match status" value="1"/>
</dbReference>
<dbReference type="InterPro" id="IPR000030">
    <property type="entry name" value="PPE_dom"/>
</dbReference>
<evidence type="ECO:0000256" key="1">
    <source>
        <dbReference type="ARBA" id="ARBA00010652"/>
    </source>
</evidence>
<keyword evidence="4" id="KW-1185">Reference proteome</keyword>
<accession>A0A1X0DH12</accession>
<proteinExistence type="inferred from homology"/>
<dbReference type="Pfam" id="PF00823">
    <property type="entry name" value="PPE"/>
    <property type="match status" value="1"/>
</dbReference>
<dbReference type="GO" id="GO:0052572">
    <property type="term" value="P:response to host immune response"/>
    <property type="evidence" value="ECO:0007669"/>
    <property type="project" value="TreeGrafter"/>
</dbReference>
<name>A0A1X0DH12_MYCHE</name>
<dbReference type="InterPro" id="IPR038332">
    <property type="entry name" value="PPE_sf"/>
</dbReference>
<dbReference type="EMBL" id="MVHR01000024">
    <property type="protein sequence ID" value="ORA71693.1"/>
    <property type="molecule type" value="Genomic_DNA"/>
</dbReference>
<dbReference type="STRING" id="53376.BST25_16125"/>
<sequence length="356" mass="36813">MNMSFLPPEVNSGLIYAAPGSGKLGAAASEWDCLAMGLRSTAVSYQTVIAELITGWPGPLAIGMAGAAAHYASRIAEMAARAAHVGSKAKAAAKTFETAHALTVPPLVIAANRAWFATLAATNLLGQNTQAIAATETHYLEMWAQDATALNGYVAAYHNAVRMSASSRPAASPRTEARWALRSLTSRGSLPSTFGQVASPDATPVGTHGTEGTTTASAPERLAMYPISMLARAARMCQTGARDLTANSSGLLNGFGQLVDCTAQLVVDGVSDQPPVWEARVSVQMSHAILLGGLTLPPAWLGAVREVGHTAPASPVAGARRWSSASSTRRGAAQLTLIERLAAGPWAPPPAECPPK</sequence>